<dbReference type="GO" id="GO:0005737">
    <property type="term" value="C:cytoplasm"/>
    <property type="evidence" value="ECO:0007669"/>
    <property type="project" value="TreeGrafter"/>
</dbReference>
<sequence length="96" mass="11197">ERIILEGYRLLNLITFYTFNENELRAWTLQKGSSVLDAASKVHTDMAQGFIKAEVIPAEIFIEHKSIKEVKEMGLLRIEGKDCTVRDRDIIYIHFR</sequence>
<dbReference type="InterPro" id="IPR027417">
    <property type="entry name" value="P-loop_NTPase"/>
</dbReference>
<evidence type="ECO:0000256" key="3">
    <source>
        <dbReference type="ARBA" id="ARBA00022741"/>
    </source>
</evidence>
<keyword evidence="5" id="KW-0460">Magnesium</keyword>
<dbReference type="GO" id="GO:0005524">
    <property type="term" value="F:ATP binding"/>
    <property type="evidence" value="ECO:0007669"/>
    <property type="project" value="UniProtKB-KW"/>
</dbReference>
<evidence type="ECO:0000256" key="1">
    <source>
        <dbReference type="ARBA" id="ARBA00001946"/>
    </source>
</evidence>
<dbReference type="AlphaFoldDB" id="X1H8W1"/>
<accession>X1H8W1</accession>
<dbReference type="InterPro" id="IPR012676">
    <property type="entry name" value="TGS-like"/>
</dbReference>
<dbReference type="InterPro" id="IPR013029">
    <property type="entry name" value="YchF_C"/>
</dbReference>
<evidence type="ECO:0000259" key="6">
    <source>
        <dbReference type="Pfam" id="PF06071"/>
    </source>
</evidence>
<evidence type="ECO:0000256" key="2">
    <source>
        <dbReference type="ARBA" id="ARBA00022723"/>
    </source>
</evidence>
<evidence type="ECO:0000313" key="7">
    <source>
        <dbReference type="EMBL" id="GAH53470.1"/>
    </source>
</evidence>
<dbReference type="EMBL" id="BARU01019501">
    <property type="protein sequence ID" value="GAH53470.1"/>
    <property type="molecule type" value="Genomic_DNA"/>
</dbReference>
<reference evidence="7" key="1">
    <citation type="journal article" date="2014" name="Front. Microbiol.">
        <title>High frequency of phylogenetically diverse reductive dehalogenase-homologous genes in deep subseafloor sedimentary metagenomes.</title>
        <authorList>
            <person name="Kawai M."/>
            <person name="Futagami T."/>
            <person name="Toyoda A."/>
            <person name="Takaki Y."/>
            <person name="Nishi S."/>
            <person name="Hori S."/>
            <person name="Arai W."/>
            <person name="Tsubouchi T."/>
            <person name="Morono Y."/>
            <person name="Uchiyama I."/>
            <person name="Ito T."/>
            <person name="Fujiyama A."/>
            <person name="Inagaki F."/>
            <person name="Takami H."/>
        </authorList>
    </citation>
    <scope>NUCLEOTIDE SEQUENCE</scope>
    <source>
        <strain evidence="7">Expedition CK06-06</strain>
    </source>
</reference>
<evidence type="ECO:0000256" key="5">
    <source>
        <dbReference type="ARBA" id="ARBA00022842"/>
    </source>
</evidence>
<dbReference type="FunFam" id="3.10.20.30:FF:000029">
    <property type="entry name" value="Obg-like ATPase 1"/>
    <property type="match status" value="1"/>
</dbReference>
<dbReference type="PANTHER" id="PTHR23305">
    <property type="entry name" value="OBG GTPASE FAMILY"/>
    <property type="match status" value="1"/>
</dbReference>
<dbReference type="Gene3D" id="3.40.50.300">
    <property type="entry name" value="P-loop containing nucleotide triphosphate hydrolases"/>
    <property type="match status" value="1"/>
</dbReference>
<gene>
    <name evidence="7" type="ORF">S03H2_32112</name>
</gene>
<keyword evidence="2" id="KW-0479">Metal-binding</keyword>
<dbReference type="Pfam" id="PF06071">
    <property type="entry name" value="YchF-GTPase_C"/>
    <property type="match status" value="1"/>
</dbReference>
<feature type="domain" description="YchF C-terminal" evidence="6">
    <location>
        <begin position="13"/>
        <end position="95"/>
    </location>
</feature>
<dbReference type="GO" id="GO:0016887">
    <property type="term" value="F:ATP hydrolysis activity"/>
    <property type="evidence" value="ECO:0007669"/>
    <property type="project" value="TreeGrafter"/>
</dbReference>
<protein>
    <recommendedName>
        <fullName evidence="6">YchF C-terminal domain-containing protein</fullName>
    </recommendedName>
</protein>
<proteinExistence type="predicted"/>
<dbReference type="SUPFAM" id="SSF81271">
    <property type="entry name" value="TGS-like"/>
    <property type="match status" value="1"/>
</dbReference>
<evidence type="ECO:0000256" key="4">
    <source>
        <dbReference type="ARBA" id="ARBA00022840"/>
    </source>
</evidence>
<dbReference type="GO" id="GO:0046872">
    <property type="term" value="F:metal ion binding"/>
    <property type="evidence" value="ECO:0007669"/>
    <property type="project" value="UniProtKB-KW"/>
</dbReference>
<comment type="cofactor">
    <cofactor evidence="1">
        <name>Mg(2+)</name>
        <dbReference type="ChEBI" id="CHEBI:18420"/>
    </cofactor>
</comment>
<organism evidence="7">
    <name type="scientific">marine sediment metagenome</name>
    <dbReference type="NCBI Taxonomy" id="412755"/>
    <lineage>
        <taxon>unclassified sequences</taxon>
        <taxon>metagenomes</taxon>
        <taxon>ecological metagenomes</taxon>
    </lineage>
</organism>
<comment type="caution">
    <text evidence="7">The sequence shown here is derived from an EMBL/GenBank/DDBJ whole genome shotgun (WGS) entry which is preliminary data.</text>
</comment>
<keyword evidence="3" id="KW-0547">Nucleotide-binding</keyword>
<dbReference type="PANTHER" id="PTHR23305:SF18">
    <property type="entry name" value="OBG-TYPE G DOMAIN-CONTAINING PROTEIN"/>
    <property type="match status" value="1"/>
</dbReference>
<feature type="non-terminal residue" evidence="7">
    <location>
        <position position="1"/>
    </location>
</feature>
<dbReference type="InterPro" id="IPR012675">
    <property type="entry name" value="Beta-grasp_dom_sf"/>
</dbReference>
<name>X1H8W1_9ZZZZ</name>
<dbReference type="Gene3D" id="3.10.20.30">
    <property type="match status" value="1"/>
</dbReference>
<keyword evidence="4" id="KW-0067">ATP-binding</keyword>